<feature type="region of interest" description="Disordered" evidence="1">
    <location>
        <begin position="113"/>
        <end position="133"/>
    </location>
</feature>
<reference evidence="2" key="2">
    <citation type="submission" date="2022-01" db="EMBL/GenBank/DDBJ databases">
        <authorList>
            <person name="Yamashiro T."/>
            <person name="Shiraishi A."/>
            <person name="Satake H."/>
            <person name="Nakayama K."/>
        </authorList>
    </citation>
    <scope>NUCLEOTIDE SEQUENCE</scope>
</reference>
<organism evidence="2 3">
    <name type="scientific">Tanacetum coccineum</name>
    <dbReference type="NCBI Taxonomy" id="301880"/>
    <lineage>
        <taxon>Eukaryota</taxon>
        <taxon>Viridiplantae</taxon>
        <taxon>Streptophyta</taxon>
        <taxon>Embryophyta</taxon>
        <taxon>Tracheophyta</taxon>
        <taxon>Spermatophyta</taxon>
        <taxon>Magnoliopsida</taxon>
        <taxon>eudicotyledons</taxon>
        <taxon>Gunneridae</taxon>
        <taxon>Pentapetalae</taxon>
        <taxon>asterids</taxon>
        <taxon>campanulids</taxon>
        <taxon>Asterales</taxon>
        <taxon>Asteraceae</taxon>
        <taxon>Asteroideae</taxon>
        <taxon>Anthemideae</taxon>
        <taxon>Anthemidinae</taxon>
        <taxon>Tanacetum</taxon>
    </lineage>
</organism>
<keyword evidence="3" id="KW-1185">Reference proteome</keyword>
<reference evidence="2" key="1">
    <citation type="journal article" date="2022" name="Int. J. Mol. Sci.">
        <title>Draft Genome of Tanacetum Coccineum: Genomic Comparison of Closely Related Tanacetum-Family Plants.</title>
        <authorList>
            <person name="Yamashiro T."/>
            <person name="Shiraishi A."/>
            <person name="Nakayama K."/>
            <person name="Satake H."/>
        </authorList>
    </citation>
    <scope>NUCLEOTIDE SEQUENCE</scope>
</reference>
<gene>
    <name evidence="2" type="ORF">Tco_0857513</name>
</gene>
<sequence>MSGIKCRCIPPPPPRSPQSQTQSSFLAHSQLSFIRKSIKASVNVLINVRATDTHGMKEAVLPPKTTEETLARERERKARTTLLLALPEDHLAKFHKMTDEKEMWEAIKSRFSRNEESKKNKANDNSKRLGKKEESNALMTLDGGCVDWTSHLENEQDNYAFMACNNFRLKHRCNFLFKKNSKESLC</sequence>
<evidence type="ECO:0000313" key="2">
    <source>
        <dbReference type="EMBL" id="GJT10471.1"/>
    </source>
</evidence>
<evidence type="ECO:0000313" key="3">
    <source>
        <dbReference type="Proteomes" id="UP001151760"/>
    </source>
</evidence>
<proteinExistence type="predicted"/>
<comment type="caution">
    <text evidence="2">The sequence shown here is derived from an EMBL/GenBank/DDBJ whole genome shotgun (WGS) entry which is preliminary data.</text>
</comment>
<name>A0ABQ5BAE8_9ASTR</name>
<protein>
    <recommendedName>
        <fullName evidence="4">Xylulose kinase-1</fullName>
    </recommendedName>
</protein>
<evidence type="ECO:0008006" key="4">
    <source>
        <dbReference type="Google" id="ProtNLM"/>
    </source>
</evidence>
<dbReference type="EMBL" id="BQNB010012990">
    <property type="protein sequence ID" value="GJT10471.1"/>
    <property type="molecule type" value="Genomic_DNA"/>
</dbReference>
<evidence type="ECO:0000256" key="1">
    <source>
        <dbReference type="SAM" id="MobiDB-lite"/>
    </source>
</evidence>
<dbReference type="Proteomes" id="UP001151760">
    <property type="component" value="Unassembled WGS sequence"/>
</dbReference>
<accession>A0ABQ5BAE8</accession>
<feature type="region of interest" description="Disordered" evidence="1">
    <location>
        <begin position="1"/>
        <end position="24"/>
    </location>
</feature>